<evidence type="ECO:0000259" key="12">
    <source>
        <dbReference type="Pfam" id="PF03372"/>
    </source>
</evidence>
<keyword evidence="6" id="KW-0227">DNA damage</keyword>
<reference evidence="13" key="1">
    <citation type="submission" date="2020-11" db="EMBL/GenBank/DDBJ databases">
        <title>Chlorella ohadii genome sequencing and assembly.</title>
        <authorList>
            <person name="Murik O."/>
            <person name="Treves H."/>
            <person name="Kedem I."/>
            <person name="Shotland Y."/>
            <person name="Kaplan A."/>
        </authorList>
    </citation>
    <scope>NUCLEOTIDE SEQUENCE</scope>
    <source>
        <strain evidence="13">1</strain>
    </source>
</reference>
<dbReference type="EMBL" id="JADXDR010000038">
    <property type="protein sequence ID" value="KAI7843423.1"/>
    <property type="molecule type" value="Genomic_DNA"/>
</dbReference>
<comment type="cofactor">
    <cofactor evidence="2">
        <name>Mg(2+)</name>
        <dbReference type="ChEBI" id="CHEBI:18420"/>
    </cofactor>
</comment>
<accession>A0AAD5H776</accession>
<evidence type="ECO:0000313" key="13">
    <source>
        <dbReference type="EMBL" id="KAI7843423.1"/>
    </source>
</evidence>
<evidence type="ECO:0000256" key="1">
    <source>
        <dbReference type="ARBA" id="ARBA00001936"/>
    </source>
</evidence>
<feature type="region of interest" description="Disordered" evidence="11">
    <location>
        <begin position="111"/>
        <end position="145"/>
    </location>
</feature>
<dbReference type="InterPro" id="IPR051547">
    <property type="entry name" value="TDP2-like"/>
</dbReference>
<evidence type="ECO:0000256" key="5">
    <source>
        <dbReference type="ARBA" id="ARBA00022723"/>
    </source>
</evidence>
<dbReference type="Proteomes" id="UP001205105">
    <property type="component" value="Unassembled WGS sequence"/>
</dbReference>
<keyword evidence="7" id="KW-0378">Hydrolase</keyword>
<comment type="cofactor">
    <cofactor evidence="1">
        <name>Mn(2+)</name>
        <dbReference type="ChEBI" id="CHEBI:29035"/>
    </cofactor>
</comment>
<dbReference type="GO" id="GO:0005737">
    <property type="term" value="C:cytoplasm"/>
    <property type="evidence" value="ECO:0007669"/>
    <property type="project" value="TreeGrafter"/>
</dbReference>
<gene>
    <name evidence="13" type="ORF">COHA_002901</name>
</gene>
<keyword evidence="10" id="KW-0539">Nucleus</keyword>
<dbReference type="GO" id="GO:0006302">
    <property type="term" value="P:double-strand break repair"/>
    <property type="evidence" value="ECO:0007669"/>
    <property type="project" value="TreeGrafter"/>
</dbReference>
<feature type="domain" description="Endonuclease/exonuclease/phosphatase" evidence="12">
    <location>
        <begin position="5"/>
        <end position="315"/>
    </location>
</feature>
<protein>
    <recommendedName>
        <fullName evidence="12">Endonuclease/exonuclease/phosphatase domain-containing protein</fullName>
    </recommendedName>
</protein>
<comment type="caution">
    <text evidence="13">The sequence shown here is derived from an EMBL/GenBank/DDBJ whole genome shotgun (WGS) entry which is preliminary data.</text>
</comment>
<dbReference type="InterPro" id="IPR036691">
    <property type="entry name" value="Endo/exonu/phosph_ase_sf"/>
</dbReference>
<dbReference type="GO" id="GO:0004518">
    <property type="term" value="F:nuclease activity"/>
    <property type="evidence" value="ECO:0007669"/>
    <property type="project" value="UniProtKB-KW"/>
</dbReference>
<name>A0AAD5H776_9CHLO</name>
<keyword evidence="4" id="KW-0540">Nuclease</keyword>
<organism evidence="13 14">
    <name type="scientific">Chlorella ohadii</name>
    <dbReference type="NCBI Taxonomy" id="2649997"/>
    <lineage>
        <taxon>Eukaryota</taxon>
        <taxon>Viridiplantae</taxon>
        <taxon>Chlorophyta</taxon>
        <taxon>core chlorophytes</taxon>
        <taxon>Trebouxiophyceae</taxon>
        <taxon>Chlorellales</taxon>
        <taxon>Chlorellaceae</taxon>
        <taxon>Chlorella clade</taxon>
        <taxon>Chlorella</taxon>
    </lineage>
</organism>
<evidence type="ECO:0000313" key="14">
    <source>
        <dbReference type="Proteomes" id="UP001205105"/>
    </source>
</evidence>
<dbReference type="Gene3D" id="3.60.10.10">
    <property type="entry name" value="Endonuclease/exonuclease/phosphatase"/>
    <property type="match status" value="2"/>
</dbReference>
<feature type="compositionally biased region" description="Low complexity" evidence="11">
    <location>
        <begin position="132"/>
        <end position="145"/>
    </location>
</feature>
<dbReference type="GO" id="GO:0046872">
    <property type="term" value="F:metal ion binding"/>
    <property type="evidence" value="ECO:0007669"/>
    <property type="project" value="UniProtKB-KW"/>
</dbReference>
<evidence type="ECO:0000256" key="2">
    <source>
        <dbReference type="ARBA" id="ARBA00001946"/>
    </source>
</evidence>
<keyword evidence="14" id="KW-1185">Reference proteome</keyword>
<evidence type="ECO:0000256" key="10">
    <source>
        <dbReference type="ARBA" id="ARBA00023242"/>
    </source>
</evidence>
<evidence type="ECO:0000256" key="7">
    <source>
        <dbReference type="ARBA" id="ARBA00022801"/>
    </source>
</evidence>
<feature type="compositionally biased region" description="Low complexity" evidence="11">
    <location>
        <begin position="338"/>
        <end position="368"/>
    </location>
</feature>
<dbReference type="GO" id="GO:0003697">
    <property type="term" value="F:single-stranded DNA binding"/>
    <property type="evidence" value="ECO:0007669"/>
    <property type="project" value="TreeGrafter"/>
</dbReference>
<evidence type="ECO:0000256" key="4">
    <source>
        <dbReference type="ARBA" id="ARBA00022722"/>
    </source>
</evidence>
<evidence type="ECO:0000256" key="3">
    <source>
        <dbReference type="ARBA" id="ARBA00004322"/>
    </source>
</evidence>
<dbReference type="PANTHER" id="PTHR15822:SF4">
    <property type="entry name" value="TYROSYL-DNA PHOSPHODIESTERASE 2"/>
    <property type="match status" value="1"/>
</dbReference>
<evidence type="ECO:0000256" key="6">
    <source>
        <dbReference type="ARBA" id="ARBA00022763"/>
    </source>
</evidence>
<keyword evidence="5" id="KW-0479">Metal-binding</keyword>
<keyword evidence="8" id="KW-0460">Magnesium</keyword>
<dbReference type="InterPro" id="IPR005135">
    <property type="entry name" value="Endo/exonuclease/phosphatase"/>
</dbReference>
<comment type="subcellular location">
    <subcellularLocation>
        <location evidence="3">Nucleus</location>
        <location evidence="3">PML body</location>
    </subcellularLocation>
</comment>
<feature type="region of interest" description="Disordered" evidence="11">
    <location>
        <begin position="327"/>
        <end position="368"/>
    </location>
</feature>
<evidence type="ECO:0000256" key="9">
    <source>
        <dbReference type="ARBA" id="ARBA00023204"/>
    </source>
</evidence>
<proteinExistence type="predicted"/>
<dbReference type="PANTHER" id="PTHR15822">
    <property type="entry name" value="TRAF AND TNF RECEPTOR-ASSOCIATED PROTEIN"/>
    <property type="match status" value="1"/>
</dbReference>
<dbReference type="Pfam" id="PF03372">
    <property type="entry name" value="Exo_endo_phos"/>
    <property type="match status" value="1"/>
</dbReference>
<dbReference type="SUPFAM" id="SSF56219">
    <property type="entry name" value="DNase I-like"/>
    <property type="match status" value="1"/>
</dbReference>
<evidence type="ECO:0000256" key="11">
    <source>
        <dbReference type="SAM" id="MobiDB-lite"/>
    </source>
</evidence>
<sequence>MLRLLTFNISGGNVSALSPPGFGLTEKYAAIVELVRRHAPHIVALQEVPESRPLAAQLADALADSTHGPPYKLAASTESHCGLCQVFVQKRLRATGGKDVGPIVLCKIPLPLPPEPDSGDGSGSSGGDAEPEAAAPAAAAGDEASEAAAGAPAVAAAANGNVESATEAAAAGGTAAGAPGAAGGGKRAYPYYLYVAGCHLEPFAEGADYRLAQINMVMREVPPRAHFVLAGDTNMRVKENAAVESRGLVDAWQQVGAPRAQAYSWNTQVNHYHGPGAHEYIARYDRIYVRGLEATSYQLVANEPLTDAGDFLSDHFGLLCELRVPPGPVASPPPNRGAATAAAAKRQRLSPSAGGAAAAGHPPARLFV</sequence>
<dbReference type="GO" id="GO:0070260">
    <property type="term" value="F:5'-tyrosyl-DNA phosphodiesterase activity"/>
    <property type="evidence" value="ECO:0007669"/>
    <property type="project" value="TreeGrafter"/>
</dbReference>
<evidence type="ECO:0000256" key="8">
    <source>
        <dbReference type="ARBA" id="ARBA00022842"/>
    </source>
</evidence>
<dbReference type="AlphaFoldDB" id="A0AAD5H776"/>
<keyword evidence="9" id="KW-0234">DNA repair</keyword>